<dbReference type="EMBL" id="JWZT01005178">
    <property type="protein sequence ID" value="KII61916.1"/>
    <property type="molecule type" value="Genomic_DNA"/>
</dbReference>
<name>A0A0C2MJV2_THEKT</name>
<comment type="caution">
    <text evidence="1">The sequence shown here is derived from an EMBL/GenBank/DDBJ whole genome shotgun (WGS) entry which is preliminary data.</text>
</comment>
<accession>A0A0C2MJV2</accession>
<gene>
    <name evidence="1" type="ORF">RF11_05439</name>
</gene>
<dbReference type="Proteomes" id="UP000031668">
    <property type="component" value="Unassembled WGS sequence"/>
</dbReference>
<reference evidence="1 2" key="1">
    <citation type="journal article" date="2014" name="Genome Biol. Evol.">
        <title>The genome of the myxosporean Thelohanellus kitauei shows adaptations to nutrient acquisition within its fish host.</title>
        <authorList>
            <person name="Yang Y."/>
            <person name="Xiong J."/>
            <person name="Zhou Z."/>
            <person name="Huo F."/>
            <person name="Miao W."/>
            <person name="Ran C."/>
            <person name="Liu Y."/>
            <person name="Zhang J."/>
            <person name="Feng J."/>
            <person name="Wang M."/>
            <person name="Wang M."/>
            <person name="Wang L."/>
            <person name="Yao B."/>
        </authorList>
    </citation>
    <scope>NUCLEOTIDE SEQUENCE [LARGE SCALE GENOMIC DNA]</scope>
    <source>
        <strain evidence="1">Wuqing</strain>
    </source>
</reference>
<dbReference type="AlphaFoldDB" id="A0A0C2MJV2"/>
<dbReference type="OrthoDB" id="29145at2759"/>
<evidence type="ECO:0000313" key="2">
    <source>
        <dbReference type="Proteomes" id="UP000031668"/>
    </source>
</evidence>
<dbReference type="InterPro" id="IPR011989">
    <property type="entry name" value="ARM-like"/>
</dbReference>
<dbReference type="Gene3D" id="1.25.10.10">
    <property type="entry name" value="Leucine-rich Repeat Variant"/>
    <property type="match status" value="1"/>
</dbReference>
<organism evidence="1 2">
    <name type="scientific">Thelohanellus kitauei</name>
    <name type="common">Myxosporean</name>
    <dbReference type="NCBI Taxonomy" id="669202"/>
    <lineage>
        <taxon>Eukaryota</taxon>
        <taxon>Metazoa</taxon>
        <taxon>Cnidaria</taxon>
        <taxon>Myxozoa</taxon>
        <taxon>Myxosporea</taxon>
        <taxon>Bivalvulida</taxon>
        <taxon>Platysporina</taxon>
        <taxon>Myxobolidae</taxon>
        <taxon>Thelohanellus</taxon>
    </lineage>
</organism>
<protein>
    <submittedName>
        <fullName evidence="1">Importin subunit alpha-1</fullName>
    </submittedName>
</protein>
<proteinExistence type="predicted"/>
<keyword evidence="2" id="KW-1185">Reference proteome</keyword>
<dbReference type="SUPFAM" id="SSF48371">
    <property type="entry name" value="ARM repeat"/>
    <property type="match status" value="1"/>
</dbReference>
<dbReference type="InterPro" id="IPR016024">
    <property type="entry name" value="ARM-type_fold"/>
</dbReference>
<evidence type="ECO:0000313" key="1">
    <source>
        <dbReference type="EMBL" id="KII61916.1"/>
    </source>
</evidence>
<sequence length="173" mass="19896">MARKLMSSTMECWDYTNLQTMILSISHSSSKKEKLSIYTTVINTMSSLLWDRNPSLVERSIMTFSRIIAGGSIARKFVYRSNIFDVLNQQLFQHYRSIHVLRELYLNLINIWQKNDDEVPIEFVPQIISISDSLIAHKDEDILGYVLWSITHPANSSSDHVSLVIASGIFKKV</sequence>